<proteinExistence type="predicted"/>
<protein>
    <submittedName>
        <fullName evidence="1">Uncharacterized protein</fullName>
    </submittedName>
</protein>
<organism evidence="1 2">
    <name type="scientific">Dermatophagoides pteronyssinus</name>
    <name type="common">European house dust mite</name>
    <dbReference type="NCBI Taxonomy" id="6956"/>
    <lineage>
        <taxon>Eukaryota</taxon>
        <taxon>Metazoa</taxon>
        <taxon>Ecdysozoa</taxon>
        <taxon>Arthropoda</taxon>
        <taxon>Chelicerata</taxon>
        <taxon>Arachnida</taxon>
        <taxon>Acari</taxon>
        <taxon>Acariformes</taxon>
        <taxon>Sarcoptiformes</taxon>
        <taxon>Astigmata</taxon>
        <taxon>Psoroptidia</taxon>
        <taxon>Analgoidea</taxon>
        <taxon>Pyroglyphidae</taxon>
        <taxon>Dermatophagoidinae</taxon>
        <taxon>Dermatophagoides</taxon>
    </lineage>
</organism>
<sequence>MKKITIIVNYNHIGRIRIMDHHGLYLFIDRIFFVMLCAKGNNNSKTNSQQHYQYEVNEKKDLDEISFI</sequence>
<evidence type="ECO:0000313" key="1">
    <source>
        <dbReference type="EMBL" id="KAH9422970.1"/>
    </source>
</evidence>
<keyword evidence="2" id="KW-1185">Reference proteome</keyword>
<reference evidence="1 2" key="1">
    <citation type="journal article" date="2018" name="J. Allergy Clin. Immunol.">
        <title>High-quality assembly of Dermatophagoides pteronyssinus genome and transcriptome reveals a wide range of novel allergens.</title>
        <authorList>
            <person name="Liu X.Y."/>
            <person name="Yang K.Y."/>
            <person name="Wang M.Q."/>
            <person name="Kwok J.S."/>
            <person name="Zeng X."/>
            <person name="Yang Z."/>
            <person name="Xiao X.J."/>
            <person name="Lau C.P."/>
            <person name="Li Y."/>
            <person name="Huang Z.M."/>
            <person name="Ba J.G."/>
            <person name="Yim A.K."/>
            <person name="Ouyang C.Y."/>
            <person name="Ngai S.M."/>
            <person name="Chan T.F."/>
            <person name="Leung E.L."/>
            <person name="Liu L."/>
            <person name="Liu Z.G."/>
            <person name="Tsui S.K."/>
        </authorList>
    </citation>
    <scope>NUCLEOTIDE SEQUENCE [LARGE SCALE GENOMIC DNA]</scope>
    <source>
        <strain evidence="1">Derp</strain>
    </source>
</reference>
<gene>
    <name evidence="1" type="ORF">DERP_007561</name>
</gene>
<accession>A0ABQ8JKP0</accession>
<dbReference type="EMBL" id="NJHN03000034">
    <property type="protein sequence ID" value="KAH9422970.1"/>
    <property type="molecule type" value="Genomic_DNA"/>
</dbReference>
<evidence type="ECO:0000313" key="2">
    <source>
        <dbReference type="Proteomes" id="UP000887458"/>
    </source>
</evidence>
<comment type="caution">
    <text evidence="1">The sequence shown here is derived from an EMBL/GenBank/DDBJ whole genome shotgun (WGS) entry which is preliminary data.</text>
</comment>
<dbReference type="Proteomes" id="UP000887458">
    <property type="component" value="Unassembled WGS sequence"/>
</dbReference>
<name>A0ABQ8JKP0_DERPT</name>
<reference evidence="1 2" key="2">
    <citation type="journal article" date="2022" name="Mol. Biol. Evol.">
        <title>Comparative Genomics Reveals Insights into the Divergent Evolution of Astigmatic Mites and Household Pest Adaptations.</title>
        <authorList>
            <person name="Xiong Q."/>
            <person name="Wan A.T."/>
            <person name="Liu X."/>
            <person name="Fung C.S."/>
            <person name="Xiao X."/>
            <person name="Malainual N."/>
            <person name="Hou J."/>
            <person name="Wang L."/>
            <person name="Wang M."/>
            <person name="Yang K.Y."/>
            <person name="Cui Y."/>
            <person name="Leung E.L."/>
            <person name="Nong W."/>
            <person name="Shin S.K."/>
            <person name="Au S.W."/>
            <person name="Jeong K.Y."/>
            <person name="Chew F.T."/>
            <person name="Hui J.H."/>
            <person name="Leung T.F."/>
            <person name="Tungtrongchitr A."/>
            <person name="Zhong N."/>
            <person name="Liu Z."/>
            <person name="Tsui S.K."/>
        </authorList>
    </citation>
    <scope>NUCLEOTIDE SEQUENCE [LARGE SCALE GENOMIC DNA]</scope>
    <source>
        <strain evidence="1">Derp</strain>
    </source>
</reference>